<dbReference type="Proteomes" id="UP000245119">
    <property type="component" value="Linkage Group LG14"/>
</dbReference>
<evidence type="ECO:0000256" key="1">
    <source>
        <dbReference type="ARBA" id="ARBA00004370"/>
    </source>
</evidence>
<evidence type="ECO:0000256" key="3">
    <source>
        <dbReference type="ARBA" id="ARBA00022989"/>
    </source>
</evidence>
<feature type="compositionally biased region" description="Basic and acidic residues" evidence="5">
    <location>
        <begin position="307"/>
        <end position="323"/>
    </location>
</feature>
<dbReference type="InterPro" id="IPR017452">
    <property type="entry name" value="GPCR_Rhodpsn_7TM"/>
</dbReference>
<evidence type="ECO:0000256" key="2">
    <source>
        <dbReference type="ARBA" id="ARBA00022692"/>
    </source>
</evidence>
<proteinExistence type="predicted"/>
<name>A0A2T7NBK5_POMCA</name>
<reference evidence="8 9" key="1">
    <citation type="submission" date="2018-04" db="EMBL/GenBank/DDBJ databases">
        <title>The genome of golden apple snail Pomacea canaliculata provides insight into stress tolerance and invasive adaptation.</title>
        <authorList>
            <person name="Liu C."/>
            <person name="Liu B."/>
            <person name="Ren Y."/>
            <person name="Zhang Y."/>
            <person name="Wang H."/>
            <person name="Li S."/>
            <person name="Jiang F."/>
            <person name="Yin L."/>
            <person name="Zhang G."/>
            <person name="Qian W."/>
            <person name="Fan W."/>
        </authorList>
    </citation>
    <scope>NUCLEOTIDE SEQUENCE [LARGE SCALE GENOMIC DNA]</scope>
    <source>
        <strain evidence="8">SZHN2017</strain>
        <tissue evidence="8">Muscle</tissue>
    </source>
</reference>
<feature type="transmembrane region" description="Helical" evidence="6">
    <location>
        <begin position="242"/>
        <end position="264"/>
    </location>
</feature>
<feature type="domain" description="G-protein coupled receptors family 1 profile" evidence="7">
    <location>
        <begin position="163"/>
        <end position="274"/>
    </location>
</feature>
<dbReference type="PANTHER" id="PTHR46641">
    <property type="entry name" value="FMRFAMIDE RECEPTOR-RELATED"/>
    <property type="match status" value="1"/>
</dbReference>
<dbReference type="EMBL" id="PZQS01000014">
    <property type="protein sequence ID" value="PVD18554.1"/>
    <property type="molecule type" value="Genomic_DNA"/>
</dbReference>
<keyword evidence="9" id="KW-1185">Reference proteome</keyword>
<feature type="region of interest" description="Disordered" evidence="5">
    <location>
        <begin position="300"/>
        <end position="323"/>
    </location>
</feature>
<feature type="transmembrane region" description="Helical" evidence="6">
    <location>
        <begin position="36"/>
        <end position="56"/>
    </location>
</feature>
<dbReference type="GO" id="GO:0016020">
    <property type="term" value="C:membrane"/>
    <property type="evidence" value="ECO:0007669"/>
    <property type="project" value="UniProtKB-SubCell"/>
</dbReference>
<dbReference type="SUPFAM" id="SSF81321">
    <property type="entry name" value="Family A G protein-coupled receptor-like"/>
    <property type="match status" value="1"/>
</dbReference>
<feature type="transmembrane region" description="Helical" evidence="6">
    <location>
        <begin position="68"/>
        <end position="86"/>
    </location>
</feature>
<keyword evidence="3 6" id="KW-1133">Transmembrane helix</keyword>
<evidence type="ECO:0000313" key="9">
    <source>
        <dbReference type="Proteomes" id="UP000245119"/>
    </source>
</evidence>
<evidence type="ECO:0000256" key="4">
    <source>
        <dbReference type="ARBA" id="ARBA00023136"/>
    </source>
</evidence>
<feature type="domain" description="G-protein coupled receptors family 1 profile" evidence="7">
    <location>
        <begin position="48"/>
        <end position="138"/>
    </location>
</feature>
<dbReference type="GO" id="GO:0004930">
    <property type="term" value="F:G protein-coupled receptor activity"/>
    <property type="evidence" value="ECO:0007669"/>
    <property type="project" value="InterPro"/>
</dbReference>
<sequence length="323" mass="36468">MDNMTDCLHGWVSTSSPQDDVTSRALYQAGMTVWKVGSPVSIVLGTVGNILIFVVLYERNGTRGGMSVYFTVLAVTDLVGLYFNLVPRWIKFTFNFDIKALHIVICKLTFWIPYSASTMSTWTLVVMVTQRTLSVIWHSKITEIRVVHRCVQRLVLAGHGDILILPFIVLLVDDVILIGEVTRSTREARLRLAVGSQQQIKAREQKAMSMTTTLITTSFTFFIMTFPYYVVEALTMVMVDTLFADAAVFEVFVVTWSIFTFLWCSHHAVNFYLYCLTGSRFRAKAWKVLCGCKTGFTGAKSTPGASLREHAKSPRDENCQEEF</sequence>
<evidence type="ECO:0000256" key="5">
    <source>
        <dbReference type="SAM" id="MobiDB-lite"/>
    </source>
</evidence>
<dbReference type="Gene3D" id="1.20.1070.10">
    <property type="entry name" value="Rhodopsin 7-helix transmembrane proteins"/>
    <property type="match status" value="2"/>
</dbReference>
<comment type="subcellular location">
    <subcellularLocation>
        <location evidence="1">Membrane</location>
    </subcellularLocation>
</comment>
<keyword evidence="2 6" id="KW-0812">Transmembrane</keyword>
<dbReference type="OrthoDB" id="9990906at2759"/>
<evidence type="ECO:0000259" key="7">
    <source>
        <dbReference type="PROSITE" id="PS50262"/>
    </source>
</evidence>
<keyword evidence="4 6" id="KW-0472">Membrane</keyword>
<protein>
    <recommendedName>
        <fullName evidence="7">G-protein coupled receptors family 1 profile domain-containing protein</fullName>
    </recommendedName>
</protein>
<dbReference type="PROSITE" id="PS50262">
    <property type="entry name" value="G_PROTEIN_RECEP_F1_2"/>
    <property type="match status" value="2"/>
</dbReference>
<dbReference type="PRINTS" id="PR00237">
    <property type="entry name" value="GPCRRHODOPSN"/>
</dbReference>
<evidence type="ECO:0000313" key="8">
    <source>
        <dbReference type="EMBL" id="PVD18554.1"/>
    </source>
</evidence>
<evidence type="ECO:0000256" key="6">
    <source>
        <dbReference type="SAM" id="Phobius"/>
    </source>
</evidence>
<dbReference type="AlphaFoldDB" id="A0A2T7NBK5"/>
<accession>A0A2T7NBK5</accession>
<gene>
    <name evidence="8" type="ORF">C0Q70_21104</name>
</gene>
<feature type="transmembrane region" description="Helical" evidence="6">
    <location>
        <begin position="162"/>
        <end position="181"/>
    </location>
</feature>
<organism evidence="8 9">
    <name type="scientific">Pomacea canaliculata</name>
    <name type="common">Golden apple snail</name>
    <dbReference type="NCBI Taxonomy" id="400727"/>
    <lineage>
        <taxon>Eukaryota</taxon>
        <taxon>Metazoa</taxon>
        <taxon>Spiralia</taxon>
        <taxon>Lophotrochozoa</taxon>
        <taxon>Mollusca</taxon>
        <taxon>Gastropoda</taxon>
        <taxon>Caenogastropoda</taxon>
        <taxon>Architaenioglossa</taxon>
        <taxon>Ampullarioidea</taxon>
        <taxon>Ampullariidae</taxon>
        <taxon>Pomacea</taxon>
    </lineage>
</organism>
<feature type="transmembrane region" description="Helical" evidence="6">
    <location>
        <begin position="207"/>
        <end position="230"/>
    </location>
</feature>
<dbReference type="PANTHER" id="PTHR46641:SF25">
    <property type="entry name" value="CNMAMIDE RECEPTOR-RELATED"/>
    <property type="match status" value="1"/>
</dbReference>
<dbReference type="InterPro" id="IPR000276">
    <property type="entry name" value="GPCR_Rhodpsn"/>
</dbReference>
<dbReference type="InterPro" id="IPR052954">
    <property type="entry name" value="GPCR-Ligand_Int"/>
</dbReference>
<comment type="caution">
    <text evidence="8">The sequence shown here is derived from an EMBL/GenBank/DDBJ whole genome shotgun (WGS) entry which is preliminary data.</text>
</comment>